<name>U4Q1A5_9HYPH</name>
<evidence type="ECO:0000313" key="2">
    <source>
        <dbReference type="Proteomes" id="UP000016944"/>
    </source>
</evidence>
<accession>U4Q1A5</accession>
<gene>
    <name evidence="1" type="ORF">BN877_II0026</name>
</gene>
<reference evidence="1 2" key="1">
    <citation type="journal article" date="2013" name="Genome Announc.">
        <title>Complete Genome Sequence of the Sesbania Symbiont and Rice Growth-Promoting Endophyte Rhizobium sp. Strain IRBG74.</title>
        <authorList>
            <person name="Crook M.B."/>
            <person name="Mitra S."/>
            <person name="Ane J.M."/>
            <person name="Sadowsky M.J."/>
            <person name="Gyaneshwar P."/>
        </authorList>
    </citation>
    <scope>NUCLEOTIDE SEQUENCE [LARGE SCALE GENOMIC DNA]</scope>
    <source>
        <strain evidence="1 2">IRBG74</strain>
    </source>
</reference>
<organism evidence="1 2">
    <name type="scientific">Agrobacterium pusense</name>
    <dbReference type="NCBI Taxonomy" id="648995"/>
    <lineage>
        <taxon>Bacteria</taxon>
        <taxon>Pseudomonadati</taxon>
        <taxon>Pseudomonadota</taxon>
        <taxon>Alphaproteobacteria</taxon>
        <taxon>Hyphomicrobiales</taxon>
        <taxon>Rhizobiaceae</taxon>
        <taxon>Rhizobium/Agrobacterium group</taxon>
        <taxon>Agrobacterium</taxon>
    </lineage>
</organism>
<dbReference type="EMBL" id="HG518323">
    <property type="protein sequence ID" value="CDI09828.1"/>
    <property type="molecule type" value="Genomic_DNA"/>
</dbReference>
<sequence length="102" mass="11337">MVRIGFLGFAPKGRLLECCNQLLKPFDPLVLAGDMFVLAGYRDVLGRLACLRRDQHRLQGGNIIGKVGGIKHGQKLSNPTRFDFGIRGTRRTQLCPFSQGRP</sequence>
<dbReference type="KEGG" id="rir:BN877_II0026"/>
<proteinExistence type="predicted"/>
<protein>
    <submittedName>
        <fullName evidence="1">Uncharacterized protein</fullName>
    </submittedName>
</protein>
<dbReference type="HOGENOM" id="CLU_2275225_0_0_5"/>
<dbReference type="Proteomes" id="UP000016944">
    <property type="component" value="Chromosome II"/>
</dbReference>
<dbReference type="AlphaFoldDB" id="U4Q1A5"/>
<evidence type="ECO:0000313" key="1">
    <source>
        <dbReference type="EMBL" id="CDI09828.1"/>
    </source>
</evidence>